<keyword evidence="3" id="KW-0548">Nucleotidyltransferase</keyword>
<dbReference type="Pfam" id="PF08284">
    <property type="entry name" value="RVP_2"/>
    <property type="match status" value="1"/>
</dbReference>
<feature type="domain" description="Reverse transcriptase" evidence="10">
    <location>
        <begin position="652"/>
        <end position="749"/>
    </location>
</feature>
<dbReference type="GO" id="GO:0004190">
    <property type="term" value="F:aspartic-type endopeptidase activity"/>
    <property type="evidence" value="ECO:0007669"/>
    <property type="project" value="InterPro"/>
</dbReference>
<keyword evidence="5" id="KW-0255">Endonuclease</keyword>
<evidence type="ECO:0000256" key="8">
    <source>
        <dbReference type="SAM" id="Coils"/>
    </source>
</evidence>
<organism evidence="12 13">
    <name type="scientific">Juglans regia</name>
    <name type="common">English walnut</name>
    <dbReference type="NCBI Taxonomy" id="51240"/>
    <lineage>
        <taxon>Eukaryota</taxon>
        <taxon>Viridiplantae</taxon>
        <taxon>Streptophyta</taxon>
        <taxon>Embryophyta</taxon>
        <taxon>Tracheophyta</taxon>
        <taxon>Spermatophyta</taxon>
        <taxon>Magnoliopsida</taxon>
        <taxon>eudicotyledons</taxon>
        <taxon>Gunneridae</taxon>
        <taxon>Pentapetalae</taxon>
        <taxon>rosids</taxon>
        <taxon>fabids</taxon>
        <taxon>Fagales</taxon>
        <taxon>Juglandaceae</taxon>
        <taxon>Juglans</taxon>
    </lineage>
</organism>
<evidence type="ECO:0000259" key="11">
    <source>
        <dbReference type="Pfam" id="PF03732"/>
    </source>
</evidence>
<feature type="region of interest" description="Disordered" evidence="9">
    <location>
        <begin position="64"/>
        <end position="87"/>
    </location>
</feature>
<keyword evidence="7" id="KW-0695">RNA-directed DNA polymerase</keyword>
<evidence type="ECO:0000256" key="6">
    <source>
        <dbReference type="ARBA" id="ARBA00022801"/>
    </source>
</evidence>
<keyword evidence="6" id="KW-0378">Hydrolase</keyword>
<dbReference type="Gene3D" id="2.40.70.10">
    <property type="entry name" value="Acid Proteases"/>
    <property type="match status" value="1"/>
</dbReference>
<evidence type="ECO:0000256" key="4">
    <source>
        <dbReference type="ARBA" id="ARBA00022722"/>
    </source>
</evidence>
<evidence type="ECO:0000313" key="12">
    <source>
        <dbReference type="EMBL" id="KAF5468518.1"/>
    </source>
</evidence>
<evidence type="ECO:0008006" key="14">
    <source>
        <dbReference type="Google" id="ProtNLM"/>
    </source>
</evidence>
<dbReference type="Pfam" id="PF03732">
    <property type="entry name" value="Retrotrans_gag"/>
    <property type="match status" value="1"/>
</dbReference>
<accession>A0A833XK97</accession>
<evidence type="ECO:0000256" key="5">
    <source>
        <dbReference type="ARBA" id="ARBA00022759"/>
    </source>
</evidence>
<dbReference type="PANTHER" id="PTHR15503:SF22">
    <property type="entry name" value="TRANSPOSON TY3-I GAG POLYPROTEIN"/>
    <property type="match status" value="1"/>
</dbReference>
<dbReference type="AlphaFoldDB" id="A0A833XK97"/>
<dbReference type="InterPro" id="IPR005162">
    <property type="entry name" value="Retrotrans_gag_dom"/>
</dbReference>
<dbReference type="EMBL" id="LIHL02000006">
    <property type="protein sequence ID" value="KAF5468518.1"/>
    <property type="molecule type" value="Genomic_DNA"/>
</dbReference>
<dbReference type="InterPro" id="IPR043502">
    <property type="entry name" value="DNA/RNA_pol_sf"/>
</dbReference>
<dbReference type="Proteomes" id="UP000619265">
    <property type="component" value="Unassembled WGS sequence"/>
</dbReference>
<evidence type="ECO:0000259" key="10">
    <source>
        <dbReference type="Pfam" id="PF00078"/>
    </source>
</evidence>
<dbReference type="InterPro" id="IPR000477">
    <property type="entry name" value="RT_dom"/>
</dbReference>
<reference evidence="12" key="1">
    <citation type="submission" date="2015-10" db="EMBL/GenBank/DDBJ databases">
        <authorList>
            <person name="Martinez-Garcia P.J."/>
            <person name="Crepeau M.W."/>
            <person name="Puiu D."/>
            <person name="Gonzalez-Ibeas D."/>
            <person name="Whalen J."/>
            <person name="Stevens K."/>
            <person name="Paul R."/>
            <person name="Butterfield T."/>
            <person name="Britton M."/>
            <person name="Reagan R."/>
            <person name="Chakraborty S."/>
            <person name="Walawage S.L."/>
            <person name="Vasquez-Gross H.A."/>
            <person name="Cardeno C."/>
            <person name="Famula R."/>
            <person name="Pratt K."/>
            <person name="Kuruganti S."/>
            <person name="Aradhya M.K."/>
            <person name="Leslie C.A."/>
            <person name="Dandekar A.M."/>
            <person name="Salzberg S.L."/>
            <person name="Wegrzyn J.L."/>
            <person name="Langley C.H."/>
            <person name="Neale D.B."/>
        </authorList>
    </citation>
    <scope>NUCLEOTIDE SEQUENCE</scope>
    <source>
        <tissue evidence="12">Leaves</tissue>
    </source>
</reference>
<name>A0A833XK97_JUGRE</name>
<proteinExistence type="predicted"/>
<dbReference type="PANTHER" id="PTHR15503">
    <property type="entry name" value="LDOC1 RELATED"/>
    <property type="match status" value="1"/>
</dbReference>
<evidence type="ECO:0000256" key="3">
    <source>
        <dbReference type="ARBA" id="ARBA00022695"/>
    </source>
</evidence>
<dbReference type="InterPro" id="IPR001969">
    <property type="entry name" value="Aspartic_peptidase_AS"/>
</dbReference>
<dbReference type="CDD" id="cd01647">
    <property type="entry name" value="RT_LTR"/>
    <property type="match status" value="1"/>
</dbReference>
<dbReference type="Gene3D" id="3.10.10.10">
    <property type="entry name" value="HIV Type 1 Reverse Transcriptase, subunit A, domain 1"/>
    <property type="match status" value="1"/>
</dbReference>
<keyword evidence="8" id="KW-0175">Coiled coil</keyword>
<dbReference type="SUPFAM" id="SSF50630">
    <property type="entry name" value="Acid proteases"/>
    <property type="match status" value="1"/>
</dbReference>
<feature type="coiled-coil region" evidence="8">
    <location>
        <begin position="29"/>
        <end position="63"/>
    </location>
</feature>
<dbReference type="Pfam" id="PF00078">
    <property type="entry name" value="RVT_1"/>
    <property type="match status" value="1"/>
</dbReference>
<keyword evidence="2" id="KW-0808">Transferase</keyword>
<dbReference type="GO" id="GO:0003964">
    <property type="term" value="F:RNA-directed DNA polymerase activity"/>
    <property type="evidence" value="ECO:0007669"/>
    <property type="project" value="UniProtKB-KW"/>
</dbReference>
<evidence type="ECO:0000256" key="7">
    <source>
        <dbReference type="ARBA" id="ARBA00022918"/>
    </source>
</evidence>
<gene>
    <name evidence="12" type="ORF">F2P56_012663</name>
</gene>
<evidence type="ECO:0000313" key="13">
    <source>
        <dbReference type="Proteomes" id="UP000619265"/>
    </source>
</evidence>
<dbReference type="Gramene" id="Jr06_09330_p1">
    <property type="protein sequence ID" value="cds.Jr06_09330_p1"/>
    <property type="gene ID" value="Jr06_09330"/>
</dbReference>
<reference evidence="12" key="2">
    <citation type="submission" date="2020-03" db="EMBL/GenBank/DDBJ databases">
        <title>Walnut 2.0.</title>
        <authorList>
            <person name="Marrano A."/>
            <person name="Britton M."/>
            <person name="Zimin A.V."/>
            <person name="Zaini P.A."/>
            <person name="Workman R."/>
            <person name="Puiu D."/>
            <person name="Bianco L."/>
            <person name="Allen B.J."/>
            <person name="Troggio M."/>
            <person name="Leslie C.A."/>
            <person name="Timp W."/>
            <person name="Dendekar A."/>
            <person name="Salzberg S.L."/>
            <person name="Neale D.B."/>
        </authorList>
    </citation>
    <scope>NUCLEOTIDE SEQUENCE</scope>
    <source>
        <tissue evidence="12">Leaves</tissue>
    </source>
</reference>
<dbReference type="SUPFAM" id="SSF56672">
    <property type="entry name" value="DNA/RNA polymerases"/>
    <property type="match status" value="1"/>
</dbReference>
<dbReference type="PROSITE" id="PS00141">
    <property type="entry name" value="ASP_PROTEASE"/>
    <property type="match status" value="1"/>
</dbReference>
<dbReference type="InterPro" id="IPR021109">
    <property type="entry name" value="Peptidase_aspartic_dom_sf"/>
</dbReference>
<dbReference type="InterPro" id="IPR032567">
    <property type="entry name" value="RTL1-rel"/>
</dbReference>
<dbReference type="CDD" id="cd00303">
    <property type="entry name" value="retropepsin_like"/>
    <property type="match status" value="1"/>
</dbReference>
<feature type="domain" description="Retrotransposon gag" evidence="11">
    <location>
        <begin position="158"/>
        <end position="247"/>
    </location>
</feature>
<keyword evidence="1" id="KW-0645">Protease</keyword>
<evidence type="ECO:0000256" key="9">
    <source>
        <dbReference type="SAM" id="MobiDB-lite"/>
    </source>
</evidence>
<sequence length="749" mass="85771">MAEGTRSSQLQEGLTALKKASEMQYNELKNAYESKFSHLDTEMATLKRQNEMIVQQLALLTTEMQKKKSHAGSRDSSSGEPVREEAENLQLNQTLQQNFRQQHYQQQNQQFLQHGGDVQARTVRVDFPIFNGENPASWIYKVNHFFHFHNTIPQQKLRLASFHMEGKALIWFQEMEETSQFNDWNTFTKAMLIRFGPNAYDDPMEALTRLRQIGSVEDYQARFETLSNRLRGLSDIYKLSCFLSGLKDEIRITVRMFNPTNLTTAYSLAKMQEENVNLTKRNPRSSFMYSPDPGILKTPPSHHTDQNKFSPHKPSFPVHKITQTQMKERRDKGLCYHCDTKWIPGHRCQNPKLYCLEEVLLDNEYKEPLCEELGEQSNPNQTVCETTITPTNPEISLHAITGSHNTCTMRVKGRIGNQWVTILIDSGSTHNFLDPAIIKKSNLTIEDRGRVNVRVANGDLIPSEGKCKDVGVVVQGTVFLLEVQILVLARCDMVLGVKWLSELGSIVWDFKNLTMKFCYEGKEVMLQGLTARHMIEEGSFYKGNKMENKGVILQLIETDSTTQQQAEAPIPENIQTLLGHFTDVFVEPKGLPPPRTHDHAITLIPNTNPISIRPYRYPYYQKDEIEKIVQELLKTGVIQPSQSPYSSPVLLVRKADGTWRLCVDYRGLNSVTIKDKFPIPVVDELMDELHGSVIFSKLDLRSGYHQIRVRPNDVPKTAFRTHEGHYEFLVMPFGLTNAPSTFQSLMNEI</sequence>
<protein>
    <recommendedName>
        <fullName evidence="14">Reverse transcriptase</fullName>
    </recommendedName>
</protein>
<evidence type="ECO:0000256" key="2">
    <source>
        <dbReference type="ARBA" id="ARBA00022679"/>
    </source>
</evidence>
<dbReference type="FunFam" id="3.10.10.10:FF:000007">
    <property type="entry name" value="Retrovirus-related Pol polyprotein from transposon 17.6-like Protein"/>
    <property type="match status" value="1"/>
</dbReference>
<keyword evidence="4" id="KW-0540">Nuclease</keyword>
<dbReference type="GO" id="GO:0004519">
    <property type="term" value="F:endonuclease activity"/>
    <property type="evidence" value="ECO:0007669"/>
    <property type="project" value="UniProtKB-KW"/>
</dbReference>
<dbReference type="GO" id="GO:0006508">
    <property type="term" value="P:proteolysis"/>
    <property type="evidence" value="ECO:0007669"/>
    <property type="project" value="UniProtKB-KW"/>
</dbReference>
<comment type="caution">
    <text evidence="12">The sequence shown here is derived from an EMBL/GenBank/DDBJ whole genome shotgun (WGS) entry which is preliminary data.</text>
</comment>
<evidence type="ECO:0000256" key="1">
    <source>
        <dbReference type="ARBA" id="ARBA00022670"/>
    </source>
</evidence>